<dbReference type="PANTHER" id="PTHR24321">
    <property type="entry name" value="DEHYDROGENASES, SHORT CHAIN"/>
    <property type="match status" value="1"/>
</dbReference>
<dbReference type="CDD" id="cd05233">
    <property type="entry name" value="SDR_c"/>
    <property type="match status" value="1"/>
</dbReference>
<dbReference type="NCBIfam" id="NF005559">
    <property type="entry name" value="PRK07231.1"/>
    <property type="match status" value="1"/>
</dbReference>
<dbReference type="InterPro" id="IPR002347">
    <property type="entry name" value="SDR_fam"/>
</dbReference>
<evidence type="ECO:0000313" key="3">
    <source>
        <dbReference type="EMBL" id="GHD60360.1"/>
    </source>
</evidence>
<protein>
    <submittedName>
        <fullName evidence="3">Dehydrogenase</fullName>
    </submittedName>
</protein>
<evidence type="ECO:0000313" key="4">
    <source>
        <dbReference type="Proteomes" id="UP000630353"/>
    </source>
</evidence>
<dbReference type="GO" id="GO:0016491">
    <property type="term" value="F:oxidoreductase activity"/>
    <property type="evidence" value="ECO:0007669"/>
    <property type="project" value="UniProtKB-KW"/>
</dbReference>
<dbReference type="PRINTS" id="PR00081">
    <property type="entry name" value="GDHRDH"/>
</dbReference>
<dbReference type="Proteomes" id="UP000630353">
    <property type="component" value="Unassembled WGS sequence"/>
</dbReference>
<dbReference type="FunFam" id="3.40.50.720:FF:000084">
    <property type="entry name" value="Short-chain dehydrogenase reductase"/>
    <property type="match status" value="1"/>
</dbReference>
<dbReference type="AlphaFoldDB" id="A0A919CS02"/>
<dbReference type="EMBL" id="BMZS01000012">
    <property type="protein sequence ID" value="GHD60360.1"/>
    <property type="molecule type" value="Genomic_DNA"/>
</dbReference>
<keyword evidence="4" id="KW-1185">Reference proteome</keyword>
<evidence type="ECO:0000256" key="2">
    <source>
        <dbReference type="ARBA" id="ARBA00023002"/>
    </source>
</evidence>
<keyword evidence="2" id="KW-0560">Oxidoreductase</keyword>
<sequence>MTGRLQDRIALVMGAGSSGPGWGNGKATAVTFARAGAKVVCVDVVAAAAEETAGIIEAEGGTAVARTCDVTDSAAVKAVVDDTVARWGRVDVLQNNVGIAKMGGPIELDEADWQRVMDVNLTSVFLTCKHVLPVMLAQGKGAIVNVSSVAAIRWVGYPYASYYASKGGLNQFTCGLALQYAAQGIRANVIMPGLMDTPLIRSQIAGQYADVESMIRERDALSPTGRMGDAWDVANAALFLASDEAKYVNGVCLPVDGGHHLKIG</sequence>
<evidence type="ECO:0000256" key="1">
    <source>
        <dbReference type="ARBA" id="ARBA00006484"/>
    </source>
</evidence>
<reference evidence="3" key="2">
    <citation type="submission" date="2020-09" db="EMBL/GenBank/DDBJ databases">
        <authorList>
            <person name="Sun Q."/>
            <person name="Kim S."/>
        </authorList>
    </citation>
    <scope>NUCLEOTIDE SEQUENCE</scope>
    <source>
        <strain evidence="3">KCTC 42651</strain>
    </source>
</reference>
<dbReference type="Gene3D" id="3.40.50.720">
    <property type="entry name" value="NAD(P)-binding Rossmann-like Domain"/>
    <property type="match status" value="1"/>
</dbReference>
<name>A0A919CS02_9PROT</name>
<dbReference type="RefSeq" id="WP_189994108.1">
    <property type="nucleotide sequence ID" value="NZ_BMZS01000012.1"/>
</dbReference>
<dbReference type="PANTHER" id="PTHR24321:SF15">
    <property type="entry name" value="OXIDOREDUCTASE UCPA"/>
    <property type="match status" value="1"/>
</dbReference>
<organism evidence="3 4">
    <name type="scientific">Thalassobaculum fulvum</name>
    <dbReference type="NCBI Taxonomy" id="1633335"/>
    <lineage>
        <taxon>Bacteria</taxon>
        <taxon>Pseudomonadati</taxon>
        <taxon>Pseudomonadota</taxon>
        <taxon>Alphaproteobacteria</taxon>
        <taxon>Rhodospirillales</taxon>
        <taxon>Thalassobaculaceae</taxon>
        <taxon>Thalassobaculum</taxon>
    </lineage>
</organism>
<accession>A0A919CS02</accession>
<dbReference type="SUPFAM" id="SSF51735">
    <property type="entry name" value="NAD(P)-binding Rossmann-fold domains"/>
    <property type="match status" value="1"/>
</dbReference>
<comment type="similarity">
    <text evidence="1">Belongs to the short-chain dehydrogenases/reductases (SDR) family.</text>
</comment>
<dbReference type="InterPro" id="IPR036291">
    <property type="entry name" value="NAD(P)-bd_dom_sf"/>
</dbReference>
<dbReference type="PRINTS" id="PR00080">
    <property type="entry name" value="SDRFAMILY"/>
</dbReference>
<dbReference type="Pfam" id="PF13561">
    <property type="entry name" value="adh_short_C2"/>
    <property type="match status" value="1"/>
</dbReference>
<proteinExistence type="inferred from homology"/>
<reference evidence="3" key="1">
    <citation type="journal article" date="2014" name="Int. J. Syst. Evol. Microbiol.">
        <title>Complete genome sequence of Corynebacterium casei LMG S-19264T (=DSM 44701T), isolated from a smear-ripened cheese.</title>
        <authorList>
            <consortium name="US DOE Joint Genome Institute (JGI-PGF)"/>
            <person name="Walter F."/>
            <person name="Albersmeier A."/>
            <person name="Kalinowski J."/>
            <person name="Ruckert C."/>
        </authorList>
    </citation>
    <scope>NUCLEOTIDE SEQUENCE</scope>
    <source>
        <strain evidence="3">KCTC 42651</strain>
    </source>
</reference>
<comment type="caution">
    <text evidence="3">The sequence shown here is derived from an EMBL/GenBank/DDBJ whole genome shotgun (WGS) entry which is preliminary data.</text>
</comment>
<gene>
    <name evidence="3" type="ORF">GCM10017083_46100</name>
</gene>